<keyword evidence="9" id="KW-1185">Reference proteome</keyword>
<dbReference type="PANTHER" id="PTHR30629:SF2">
    <property type="entry name" value="PROPHAGE INTEGRASE INTS-RELATED"/>
    <property type="match status" value="1"/>
</dbReference>
<comment type="similarity">
    <text evidence="1">Belongs to the 'phage' integrase family.</text>
</comment>
<dbReference type="PANTHER" id="PTHR30629">
    <property type="entry name" value="PROPHAGE INTEGRASE"/>
    <property type="match status" value="1"/>
</dbReference>
<evidence type="ECO:0000256" key="4">
    <source>
        <dbReference type="ARBA" id="ARBA00023172"/>
    </source>
</evidence>
<dbReference type="PROSITE" id="PS51898">
    <property type="entry name" value="TYR_RECOMBINASE"/>
    <property type="match status" value="1"/>
</dbReference>
<protein>
    <submittedName>
        <fullName evidence="8">Site-specific recombinase XerD</fullName>
    </submittedName>
</protein>
<dbReference type="InterPro" id="IPR044068">
    <property type="entry name" value="CB"/>
</dbReference>
<dbReference type="RefSeq" id="WP_093285359.1">
    <property type="nucleotide sequence ID" value="NZ_FOFS01000007.1"/>
</dbReference>
<gene>
    <name evidence="8" type="ORF">SAMN04488038_10784</name>
</gene>
<dbReference type="STRING" id="489703.SAMN04488038_10784"/>
<feature type="domain" description="Tyr recombinase" evidence="6">
    <location>
        <begin position="206"/>
        <end position="379"/>
    </location>
</feature>
<organism evidence="8 9">
    <name type="scientific">Solimonas aquatica</name>
    <dbReference type="NCBI Taxonomy" id="489703"/>
    <lineage>
        <taxon>Bacteria</taxon>
        <taxon>Pseudomonadati</taxon>
        <taxon>Pseudomonadota</taxon>
        <taxon>Gammaproteobacteria</taxon>
        <taxon>Nevskiales</taxon>
        <taxon>Nevskiaceae</taxon>
        <taxon>Solimonas</taxon>
    </lineage>
</organism>
<evidence type="ECO:0000313" key="8">
    <source>
        <dbReference type="EMBL" id="SEQ49762.1"/>
    </source>
</evidence>
<dbReference type="EMBL" id="FOFS01000007">
    <property type="protein sequence ID" value="SEQ49762.1"/>
    <property type="molecule type" value="Genomic_DNA"/>
</dbReference>
<sequence length="397" mass="44275">MRDNKKLNFNNRTIKALPNCLESSAARSDEYSDTVVTGLKMVVGKTGTKTFGFRYKRDGRAGYVRIGTFPGIEVAEARQRALALRADVDRGIDPQAERERIRATPTFGEFVEEQYLPWATTEKRSVGSDRSKLDLHVLPRFKSRRLDSITRHEIELYRAEIRTLRSPSTANRHLALLSAIFRQALHWEVVDRNPCLGIKQFKENAGRTRFLSQEEVSRLFAAMASEPNRTAVAALKLLLLTGVRREEALQAKWEDVDLDNSSWRLPRTKNGRVRMVALNDSAKALLSAQASRGTSVWVFPGRDPAKPLNNPRKAFTRVLAAAGISEHVRIHDLRHSFASLAVNAGVPLFTVQNLLGHSSAQMTQRYAHLADETLRKASQLVADQVSAAIGAAEQAAA</sequence>
<dbReference type="InterPro" id="IPR002104">
    <property type="entry name" value="Integrase_catalytic"/>
</dbReference>
<feature type="domain" description="Core-binding (CB)" evidence="7">
    <location>
        <begin position="105"/>
        <end position="185"/>
    </location>
</feature>
<evidence type="ECO:0000256" key="5">
    <source>
        <dbReference type="PROSITE-ProRule" id="PRU01248"/>
    </source>
</evidence>
<dbReference type="InterPro" id="IPR011010">
    <property type="entry name" value="DNA_brk_join_enz"/>
</dbReference>
<dbReference type="Gene3D" id="3.30.160.390">
    <property type="entry name" value="Integrase, DNA-binding domain"/>
    <property type="match status" value="1"/>
</dbReference>
<keyword evidence="4" id="KW-0233">DNA recombination</keyword>
<dbReference type="GO" id="GO:0006310">
    <property type="term" value="P:DNA recombination"/>
    <property type="evidence" value="ECO:0007669"/>
    <property type="project" value="UniProtKB-KW"/>
</dbReference>
<evidence type="ECO:0000259" key="6">
    <source>
        <dbReference type="PROSITE" id="PS51898"/>
    </source>
</evidence>
<dbReference type="Pfam" id="PF00589">
    <property type="entry name" value="Phage_integrase"/>
    <property type="match status" value="1"/>
</dbReference>
<dbReference type="InterPro" id="IPR010998">
    <property type="entry name" value="Integrase_recombinase_N"/>
</dbReference>
<dbReference type="PROSITE" id="PS51900">
    <property type="entry name" value="CB"/>
    <property type="match status" value="1"/>
</dbReference>
<evidence type="ECO:0000256" key="3">
    <source>
        <dbReference type="ARBA" id="ARBA00023125"/>
    </source>
</evidence>
<dbReference type="Gene3D" id="1.10.150.130">
    <property type="match status" value="1"/>
</dbReference>
<keyword evidence="3 5" id="KW-0238">DNA-binding</keyword>
<dbReference type="InterPro" id="IPR050808">
    <property type="entry name" value="Phage_Integrase"/>
</dbReference>
<dbReference type="Proteomes" id="UP000199233">
    <property type="component" value="Unassembled WGS sequence"/>
</dbReference>
<dbReference type="GO" id="GO:0003677">
    <property type="term" value="F:DNA binding"/>
    <property type="evidence" value="ECO:0007669"/>
    <property type="project" value="UniProtKB-UniRule"/>
</dbReference>
<dbReference type="OrthoDB" id="5567253at2"/>
<dbReference type="InterPro" id="IPR025166">
    <property type="entry name" value="Integrase_DNA_bind_dom"/>
</dbReference>
<keyword evidence="2" id="KW-0229">DNA integration</keyword>
<proteinExistence type="inferred from homology"/>
<dbReference type="CDD" id="cd00796">
    <property type="entry name" value="INT_Rci_Hp1_C"/>
    <property type="match status" value="1"/>
</dbReference>
<dbReference type="SUPFAM" id="SSF56349">
    <property type="entry name" value="DNA breaking-rejoining enzymes"/>
    <property type="match status" value="1"/>
</dbReference>
<evidence type="ECO:0000259" key="7">
    <source>
        <dbReference type="PROSITE" id="PS51900"/>
    </source>
</evidence>
<dbReference type="InterPro" id="IPR013762">
    <property type="entry name" value="Integrase-like_cat_sf"/>
</dbReference>
<accession>A0A1H9GI51</accession>
<dbReference type="Gene3D" id="1.10.443.10">
    <property type="entry name" value="Intergrase catalytic core"/>
    <property type="match status" value="1"/>
</dbReference>
<dbReference type="InterPro" id="IPR038488">
    <property type="entry name" value="Integrase_DNA-bd_sf"/>
</dbReference>
<evidence type="ECO:0000256" key="1">
    <source>
        <dbReference type="ARBA" id="ARBA00008857"/>
    </source>
</evidence>
<dbReference type="Pfam" id="PF13356">
    <property type="entry name" value="Arm-DNA-bind_3"/>
    <property type="match status" value="1"/>
</dbReference>
<dbReference type="AlphaFoldDB" id="A0A1H9GI51"/>
<reference evidence="8 9" key="1">
    <citation type="submission" date="2016-10" db="EMBL/GenBank/DDBJ databases">
        <authorList>
            <person name="de Groot N.N."/>
        </authorList>
    </citation>
    <scope>NUCLEOTIDE SEQUENCE [LARGE SCALE GENOMIC DNA]</scope>
    <source>
        <strain evidence="8 9">DSM 25927</strain>
    </source>
</reference>
<evidence type="ECO:0000256" key="2">
    <source>
        <dbReference type="ARBA" id="ARBA00022908"/>
    </source>
</evidence>
<name>A0A1H9GI51_9GAMM</name>
<evidence type="ECO:0000313" key="9">
    <source>
        <dbReference type="Proteomes" id="UP000199233"/>
    </source>
</evidence>
<dbReference type="GO" id="GO:0015074">
    <property type="term" value="P:DNA integration"/>
    <property type="evidence" value="ECO:0007669"/>
    <property type="project" value="UniProtKB-KW"/>
</dbReference>